<gene>
    <name evidence="2" type="ORF">C7H52_11300</name>
</gene>
<dbReference type="Gene3D" id="3.40.50.10610">
    <property type="entry name" value="ABC-type transport auxiliary lipoprotein component"/>
    <property type="match status" value="1"/>
</dbReference>
<comment type="caution">
    <text evidence="2">The sequence shown here is derived from an EMBL/GenBank/DDBJ whole genome shotgun (WGS) entry which is preliminary data.</text>
</comment>
<organism evidence="2 3">
    <name type="scientific">Aurantibacter aestuarii</name>
    <dbReference type="NCBI Taxonomy" id="1266046"/>
    <lineage>
        <taxon>Bacteria</taxon>
        <taxon>Pseudomonadati</taxon>
        <taxon>Bacteroidota</taxon>
        <taxon>Flavobacteriia</taxon>
        <taxon>Flavobacteriales</taxon>
        <taxon>Flavobacteriaceae</taxon>
        <taxon>Aurantibacter</taxon>
    </lineage>
</organism>
<keyword evidence="1" id="KW-0732">Signal</keyword>
<accession>A0A2T1N4U2</accession>
<dbReference type="OrthoDB" id="669636at2"/>
<keyword evidence="3" id="KW-1185">Reference proteome</keyword>
<proteinExistence type="predicted"/>
<name>A0A2T1N4U2_9FLAO</name>
<feature type="signal peptide" evidence="1">
    <location>
        <begin position="1"/>
        <end position="24"/>
    </location>
</feature>
<dbReference type="RefSeq" id="WP_106464013.1">
    <property type="nucleotide sequence ID" value="NZ_PXOQ01000015.1"/>
</dbReference>
<reference evidence="2 3" key="1">
    <citation type="submission" date="2018-03" db="EMBL/GenBank/DDBJ databases">
        <title>Mesoflavibacter sp. HG37 and Mesoflavibacter sp. HG96 sp.nov., two marine bacteria isolated from seawater of Western Pacific Ocean.</title>
        <authorList>
            <person name="Cheng H."/>
            <person name="Wu Y.-H."/>
            <person name="Guo L.-L."/>
            <person name="Xu X.-W."/>
        </authorList>
    </citation>
    <scope>NUCLEOTIDE SEQUENCE [LARGE SCALE GENOMIC DNA]</scope>
    <source>
        <strain evidence="2 3">KCTC 32269</strain>
    </source>
</reference>
<dbReference type="AlphaFoldDB" id="A0A2T1N4U2"/>
<protein>
    <submittedName>
        <fullName evidence="2">Uncharacterized protein</fullName>
    </submittedName>
</protein>
<evidence type="ECO:0000313" key="2">
    <source>
        <dbReference type="EMBL" id="PSG86275.1"/>
    </source>
</evidence>
<evidence type="ECO:0000313" key="3">
    <source>
        <dbReference type="Proteomes" id="UP000238426"/>
    </source>
</evidence>
<dbReference type="EMBL" id="PXOQ01000015">
    <property type="protein sequence ID" value="PSG86275.1"/>
    <property type="molecule type" value="Genomic_DNA"/>
</dbReference>
<sequence>MKFLKLLKFFITVFFISFSTVLCAQSDVILKTDGEEMKGKVIKINDTTIEFIYENESLEYEVSIGDIKKITFASGRIQFFNKEEKHDVNLEEHHNKVAILPFGYIKDKETSNDLMTKKIQQETYTIFKKKAAVLKFQDPLTTNALLAKAGVNNNNIDGFTMGEICNILNVEYIVQGLVSIERTSVSNFSNSKTTSTNTKAKVDRNGNIIGDIWSNGKSKSSTSSSSSSIQNYSTNITMNVYTDKGENVFTKDHMSFWQTTDAYKITLNYLAKRTPLYKR</sequence>
<feature type="chain" id="PRO_5015393772" evidence="1">
    <location>
        <begin position="25"/>
        <end position="279"/>
    </location>
</feature>
<evidence type="ECO:0000256" key="1">
    <source>
        <dbReference type="SAM" id="SignalP"/>
    </source>
</evidence>
<dbReference type="Proteomes" id="UP000238426">
    <property type="component" value="Unassembled WGS sequence"/>
</dbReference>